<comment type="function">
    <text evidence="5">Effector that suppresses plant defense responses during pathogen infection.</text>
</comment>
<dbReference type="EMBL" id="JASMQC010000030">
    <property type="protein sequence ID" value="KAK1932348.1"/>
    <property type="molecule type" value="Genomic_DNA"/>
</dbReference>
<comment type="domain">
    <text evidence="5">The RxLR-dEER motif acts to carry the protein into the host cell cytoplasm through binding to cell surface phosphatidylinositol-3-phosphate.</text>
</comment>
<evidence type="ECO:0000313" key="8">
    <source>
        <dbReference type="Proteomes" id="UP001259832"/>
    </source>
</evidence>
<accession>A0AAD9LD83</accession>
<dbReference type="AlphaFoldDB" id="A0AAD9LD83"/>
<feature type="chain" id="PRO_5041943751" description="RxLR effector protein" evidence="5">
    <location>
        <begin position="23"/>
        <end position="147"/>
    </location>
</feature>
<feature type="region of interest" description="Disordered" evidence="6">
    <location>
        <begin position="55"/>
        <end position="82"/>
    </location>
</feature>
<gene>
    <name evidence="7" type="ORF">P3T76_012342</name>
</gene>
<comment type="similarity">
    <text evidence="2 5">Belongs to the RxLR effector family.</text>
</comment>
<dbReference type="Proteomes" id="UP001259832">
    <property type="component" value="Unassembled WGS sequence"/>
</dbReference>
<keyword evidence="3 5" id="KW-0964">Secreted</keyword>
<evidence type="ECO:0000256" key="3">
    <source>
        <dbReference type="ARBA" id="ARBA00022525"/>
    </source>
</evidence>
<comment type="caution">
    <text evidence="7">The sequence shown here is derived from an EMBL/GenBank/DDBJ whole genome shotgun (WGS) entry which is preliminary data.</text>
</comment>
<name>A0AAD9LD83_9STRA</name>
<organism evidence="7 8">
    <name type="scientific">Phytophthora citrophthora</name>
    <dbReference type="NCBI Taxonomy" id="4793"/>
    <lineage>
        <taxon>Eukaryota</taxon>
        <taxon>Sar</taxon>
        <taxon>Stramenopiles</taxon>
        <taxon>Oomycota</taxon>
        <taxon>Peronosporomycetes</taxon>
        <taxon>Peronosporales</taxon>
        <taxon>Peronosporaceae</taxon>
        <taxon>Phytophthora</taxon>
    </lineage>
</organism>
<protein>
    <recommendedName>
        <fullName evidence="5">RxLR effector protein</fullName>
    </recommendedName>
</protein>
<dbReference type="InterPro" id="IPR031825">
    <property type="entry name" value="RXLR"/>
</dbReference>
<dbReference type="Pfam" id="PF16810">
    <property type="entry name" value="RXLR"/>
    <property type="match status" value="1"/>
</dbReference>
<evidence type="ECO:0000256" key="5">
    <source>
        <dbReference type="RuleBase" id="RU367124"/>
    </source>
</evidence>
<evidence type="ECO:0000256" key="4">
    <source>
        <dbReference type="ARBA" id="ARBA00022729"/>
    </source>
</evidence>
<feature type="signal peptide" evidence="5">
    <location>
        <begin position="1"/>
        <end position="22"/>
    </location>
</feature>
<evidence type="ECO:0000256" key="1">
    <source>
        <dbReference type="ARBA" id="ARBA00004613"/>
    </source>
</evidence>
<evidence type="ECO:0000313" key="7">
    <source>
        <dbReference type="EMBL" id="KAK1932348.1"/>
    </source>
</evidence>
<keyword evidence="4 5" id="KW-0732">Signal</keyword>
<comment type="subcellular location">
    <subcellularLocation>
        <location evidence="1 5">Secreted</location>
    </subcellularLocation>
</comment>
<keyword evidence="8" id="KW-1185">Reference proteome</keyword>
<reference evidence="7" key="1">
    <citation type="submission" date="2023-08" db="EMBL/GenBank/DDBJ databases">
        <title>Reference Genome Resource for the Citrus Pathogen Phytophthora citrophthora.</title>
        <authorList>
            <person name="Moller H."/>
            <person name="Coetzee B."/>
            <person name="Rose L.J."/>
            <person name="Van Niekerk J.M."/>
        </authorList>
    </citation>
    <scope>NUCLEOTIDE SEQUENCE</scope>
    <source>
        <strain evidence="7">STE-U-9442</strain>
    </source>
</reference>
<sequence length="147" mass="16114">MRLSQVLVIAAASFLFASDTVAVTTSNQAKISKMVQSSPSQRLLRSDKYLVLDEKDQSEDSVDVEERGFATPDEEDLEERSPLSNKVVNKLENIAAGWGTTYSSIVMGRSQVSDAKVAALKQLRDAYISGNKVDRLAAKLAVYRASR</sequence>
<evidence type="ECO:0000256" key="6">
    <source>
        <dbReference type="SAM" id="MobiDB-lite"/>
    </source>
</evidence>
<proteinExistence type="inferred from homology"/>
<evidence type="ECO:0000256" key="2">
    <source>
        <dbReference type="ARBA" id="ARBA00010400"/>
    </source>
</evidence>